<reference evidence="1 2" key="1">
    <citation type="submission" date="2021-05" db="EMBL/GenBank/DDBJ databases">
        <title>Genome Assembly of Synthetic Allotetraploid Brassica napus Reveals Homoeologous Exchanges between Subgenomes.</title>
        <authorList>
            <person name="Davis J.T."/>
        </authorList>
    </citation>
    <scope>NUCLEOTIDE SEQUENCE [LARGE SCALE GENOMIC DNA]</scope>
    <source>
        <strain evidence="2">cv. Da-Ae</strain>
        <tissue evidence="1">Seedling</tissue>
    </source>
</reference>
<gene>
    <name evidence="1" type="ORF">HID58_065855</name>
</gene>
<evidence type="ECO:0000313" key="1">
    <source>
        <dbReference type="EMBL" id="KAH0878461.1"/>
    </source>
</evidence>
<protein>
    <submittedName>
        <fullName evidence="1">Uncharacterized protein</fullName>
    </submittedName>
</protein>
<name>A0ABQ7ZE09_BRANA</name>
<keyword evidence="2" id="KW-1185">Reference proteome</keyword>
<feature type="non-terminal residue" evidence="1">
    <location>
        <position position="1"/>
    </location>
</feature>
<proteinExistence type="predicted"/>
<sequence length="117" mass="14045">SLVLSNKQSLFFLNQVKPFKVTWRVHVKCLHSWKINNNVDEHGEKLHVSAKRNQMYRLQRNFPIGEWSYECWRQISNNYLSLQNDTSLVTQFMRNPVTMMTILSLDWRIMKILGMED</sequence>
<dbReference type="EMBL" id="JAGKQM010000015">
    <property type="protein sequence ID" value="KAH0878461.1"/>
    <property type="molecule type" value="Genomic_DNA"/>
</dbReference>
<accession>A0ABQ7ZE09</accession>
<organism evidence="1 2">
    <name type="scientific">Brassica napus</name>
    <name type="common">Rape</name>
    <dbReference type="NCBI Taxonomy" id="3708"/>
    <lineage>
        <taxon>Eukaryota</taxon>
        <taxon>Viridiplantae</taxon>
        <taxon>Streptophyta</taxon>
        <taxon>Embryophyta</taxon>
        <taxon>Tracheophyta</taxon>
        <taxon>Spermatophyta</taxon>
        <taxon>Magnoliopsida</taxon>
        <taxon>eudicotyledons</taxon>
        <taxon>Gunneridae</taxon>
        <taxon>Pentapetalae</taxon>
        <taxon>rosids</taxon>
        <taxon>malvids</taxon>
        <taxon>Brassicales</taxon>
        <taxon>Brassicaceae</taxon>
        <taxon>Brassiceae</taxon>
        <taxon>Brassica</taxon>
    </lineage>
</organism>
<dbReference type="Proteomes" id="UP000824890">
    <property type="component" value="Unassembled WGS sequence"/>
</dbReference>
<comment type="caution">
    <text evidence="1">The sequence shown here is derived from an EMBL/GenBank/DDBJ whole genome shotgun (WGS) entry which is preliminary data.</text>
</comment>
<evidence type="ECO:0000313" key="2">
    <source>
        <dbReference type="Proteomes" id="UP000824890"/>
    </source>
</evidence>